<dbReference type="AlphaFoldDB" id="A0A0V0J5P9"/>
<dbReference type="EMBL" id="GEEE01018564">
    <property type="protein sequence ID" value="JAP44661.1"/>
    <property type="molecule type" value="Transcribed_RNA"/>
</dbReference>
<reference evidence="1" key="1">
    <citation type="submission" date="2016-01" db="EMBL/GenBank/DDBJ databases">
        <title>Reference transcriptome for the parasite Schistocephalus solidus: insights into the molecular evolution of parasitism.</title>
        <authorList>
            <person name="Hebert F.O."/>
            <person name="Grambauer S."/>
            <person name="Barber I."/>
            <person name="Landry C.R."/>
            <person name="Aubin-Horth N."/>
        </authorList>
    </citation>
    <scope>NUCLEOTIDE SEQUENCE</scope>
</reference>
<dbReference type="EMBL" id="GEEE01022706">
    <property type="protein sequence ID" value="JAP40519.1"/>
    <property type="molecule type" value="Transcribed_RNA"/>
</dbReference>
<dbReference type="EMBL" id="GEEE01006710">
    <property type="protein sequence ID" value="JAP56515.1"/>
    <property type="molecule type" value="Transcribed_RNA"/>
</dbReference>
<dbReference type="EMBL" id="GEEE01011177">
    <property type="protein sequence ID" value="JAP52048.1"/>
    <property type="molecule type" value="Transcribed_RNA"/>
</dbReference>
<dbReference type="EMBL" id="GEEE01013005">
    <property type="protein sequence ID" value="JAP50220.1"/>
    <property type="molecule type" value="Transcribed_RNA"/>
</dbReference>
<dbReference type="EMBL" id="GEEE01007884">
    <property type="protein sequence ID" value="JAP55341.1"/>
    <property type="molecule type" value="Transcribed_RNA"/>
</dbReference>
<dbReference type="EMBL" id="GEEE01018382">
    <property type="protein sequence ID" value="JAP44843.1"/>
    <property type="molecule type" value="Transcribed_RNA"/>
</dbReference>
<dbReference type="EMBL" id="GEEE01015553">
    <property type="protein sequence ID" value="JAP47672.1"/>
    <property type="molecule type" value="Transcribed_RNA"/>
</dbReference>
<dbReference type="EMBL" id="GEEE01002291">
    <property type="protein sequence ID" value="JAP60934.1"/>
    <property type="molecule type" value="Transcribed_RNA"/>
</dbReference>
<dbReference type="EMBL" id="GEEE01018095">
    <property type="protein sequence ID" value="JAP45130.1"/>
    <property type="molecule type" value="Transcribed_RNA"/>
</dbReference>
<dbReference type="EMBL" id="GEEE01022487">
    <property type="protein sequence ID" value="JAP40738.1"/>
    <property type="molecule type" value="Transcribed_RNA"/>
</dbReference>
<dbReference type="EMBL" id="GEEE01008492">
    <property type="protein sequence ID" value="JAP54733.1"/>
    <property type="molecule type" value="Transcribed_RNA"/>
</dbReference>
<dbReference type="EMBL" id="GEEE01021783">
    <property type="protein sequence ID" value="JAP41442.1"/>
    <property type="molecule type" value="Transcribed_RNA"/>
</dbReference>
<dbReference type="EMBL" id="GEEE01003600">
    <property type="protein sequence ID" value="JAP59625.1"/>
    <property type="molecule type" value="Transcribed_RNA"/>
</dbReference>
<name>A0A0V0J5P9_SCHSO</name>
<organism evidence="1">
    <name type="scientific">Schistocephalus solidus</name>
    <name type="common">Tapeworm</name>
    <dbReference type="NCBI Taxonomy" id="70667"/>
    <lineage>
        <taxon>Eukaryota</taxon>
        <taxon>Metazoa</taxon>
        <taxon>Spiralia</taxon>
        <taxon>Lophotrochozoa</taxon>
        <taxon>Platyhelminthes</taxon>
        <taxon>Cestoda</taxon>
        <taxon>Eucestoda</taxon>
        <taxon>Diphyllobothriidea</taxon>
        <taxon>Diphyllobothriidae</taxon>
        <taxon>Schistocephalus</taxon>
    </lineage>
</organism>
<dbReference type="EMBL" id="GEEE01021851">
    <property type="protein sequence ID" value="JAP41374.1"/>
    <property type="molecule type" value="Transcribed_RNA"/>
</dbReference>
<dbReference type="EMBL" id="GEEE01015093">
    <property type="protein sequence ID" value="JAP48132.1"/>
    <property type="molecule type" value="Transcribed_RNA"/>
</dbReference>
<sequence>MLVNIQNICNHILLKLSWTKKKRLICFSIEKSTPKTFKRRFFSVGILSSGTSKTPLINDGTEEKTCGCRKQLDYFQGTSDTKECGINLERANAHDGSSKVNWQTRDKRTLTLLIFAD</sequence>
<protein>
    <submittedName>
        <fullName evidence="1">Uncharacterized protein</fullName>
    </submittedName>
</protein>
<evidence type="ECO:0000313" key="1">
    <source>
        <dbReference type="EMBL" id="JAP60934.1"/>
    </source>
</evidence>
<accession>A0A0V0J5P9</accession>
<dbReference type="EMBL" id="GEEE01019141">
    <property type="protein sequence ID" value="JAP44084.1"/>
    <property type="molecule type" value="Transcribed_RNA"/>
</dbReference>
<dbReference type="EMBL" id="GEEE01021165">
    <property type="protein sequence ID" value="JAP42060.1"/>
    <property type="molecule type" value="Transcribed_RNA"/>
</dbReference>
<dbReference type="EMBL" id="GEEE01011106">
    <property type="protein sequence ID" value="JAP52119.1"/>
    <property type="molecule type" value="Transcribed_RNA"/>
</dbReference>
<proteinExistence type="predicted"/>
<gene>
    <name evidence="1" type="ORF">TR160365</name>
</gene>